<comment type="caution">
    <text evidence="2">The sequence shown here is derived from an EMBL/GenBank/DDBJ whole genome shotgun (WGS) entry which is preliminary data.</text>
</comment>
<dbReference type="GeneID" id="94348614"/>
<dbReference type="RefSeq" id="XP_067816619.1">
    <property type="nucleotide sequence ID" value="XM_067962943.1"/>
</dbReference>
<evidence type="ECO:0000256" key="1">
    <source>
        <dbReference type="SAM" id="MobiDB-lite"/>
    </source>
</evidence>
<dbReference type="Proteomes" id="UP000294530">
    <property type="component" value="Unassembled WGS sequence"/>
</dbReference>
<gene>
    <name evidence="2" type="ORF">CCR75_004857</name>
</gene>
<protein>
    <submittedName>
        <fullName evidence="2">Uncharacterized protein</fullName>
    </submittedName>
</protein>
<evidence type="ECO:0000313" key="3">
    <source>
        <dbReference type="Proteomes" id="UP000294530"/>
    </source>
</evidence>
<keyword evidence="3" id="KW-1185">Reference proteome</keyword>
<dbReference type="AlphaFoldDB" id="A0A976FHX8"/>
<feature type="region of interest" description="Disordered" evidence="1">
    <location>
        <begin position="59"/>
        <end position="81"/>
    </location>
</feature>
<dbReference type="EMBL" id="SHOA02000006">
    <property type="protein sequence ID" value="TDH67120.1"/>
    <property type="molecule type" value="Genomic_DNA"/>
</dbReference>
<accession>A0A976FHX8</accession>
<evidence type="ECO:0000313" key="2">
    <source>
        <dbReference type="EMBL" id="TDH67120.1"/>
    </source>
</evidence>
<dbReference type="KEGG" id="blac:94348614"/>
<proteinExistence type="predicted"/>
<name>A0A976FHX8_BRELC</name>
<reference evidence="2 3" key="1">
    <citation type="journal article" date="2021" name="Genome Biol.">
        <title>AFLAP: assembly-free linkage analysis pipeline using k-mers from genome sequencing data.</title>
        <authorList>
            <person name="Fletcher K."/>
            <person name="Zhang L."/>
            <person name="Gil J."/>
            <person name="Han R."/>
            <person name="Cavanaugh K."/>
            <person name="Michelmore R."/>
        </authorList>
    </citation>
    <scope>NUCLEOTIDE SEQUENCE [LARGE SCALE GENOMIC DNA]</scope>
    <source>
        <strain evidence="2 3">SF5</strain>
    </source>
</reference>
<organism evidence="2 3">
    <name type="scientific">Bremia lactucae</name>
    <name type="common">Lettuce downy mildew</name>
    <dbReference type="NCBI Taxonomy" id="4779"/>
    <lineage>
        <taxon>Eukaryota</taxon>
        <taxon>Sar</taxon>
        <taxon>Stramenopiles</taxon>
        <taxon>Oomycota</taxon>
        <taxon>Peronosporomycetes</taxon>
        <taxon>Peronosporales</taxon>
        <taxon>Peronosporaceae</taxon>
        <taxon>Bremia</taxon>
    </lineage>
</organism>
<sequence length="258" mass="29050">MPVQTTQVTSILPADHVPPLLPQAVRDLQTHCRQQCQLWTDPDQHEAVLWQRPYSVPRAPPLQPSSRPVDTSPHLASRPARNNPAICTRRPICHTLRYQTQRLIDQLLNTSEARQELLIDTTNYRASRRHMALIRSTKASLVAILSCDDVSSVASCPRSIPPRSRGIRSLLLELELLLRWRRKGRGRKTCRRSVATTSRSFGIDAERLPARIPCFSASPTSILDCGGSERRIERELLELDGDASRDSELPMCKVASDL</sequence>